<dbReference type="Proteomes" id="UP001212803">
    <property type="component" value="Chromosome"/>
</dbReference>
<dbReference type="GO" id="GO:0016740">
    <property type="term" value="F:transferase activity"/>
    <property type="evidence" value="ECO:0007669"/>
    <property type="project" value="UniProtKB-KW"/>
</dbReference>
<feature type="domain" description="Bacterial sugar transferase" evidence="2">
    <location>
        <begin position="3"/>
        <end position="192"/>
    </location>
</feature>
<comment type="similarity">
    <text evidence="1">Belongs to the bacterial sugar transferase family.</text>
</comment>
<dbReference type="Pfam" id="PF02397">
    <property type="entry name" value="Bac_transf"/>
    <property type="match status" value="1"/>
</dbReference>
<keyword evidence="4" id="KW-1185">Reference proteome</keyword>
<name>A0ABY7M5J0_9CHLR</name>
<evidence type="ECO:0000259" key="2">
    <source>
        <dbReference type="Pfam" id="PF02397"/>
    </source>
</evidence>
<dbReference type="EMBL" id="CP115149">
    <property type="protein sequence ID" value="WBL35359.1"/>
    <property type="molecule type" value="Genomic_DNA"/>
</dbReference>
<evidence type="ECO:0000313" key="4">
    <source>
        <dbReference type="Proteomes" id="UP001212803"/>
    </source>
</evidence>
<evidence type="ECO:0000313" key="3">
    <source>
        <dbReference type="EMBL" id="WBL35359.1"/>
    </source>
</evidence>
<reference evidence="3 4" key="1">
    <citation type="journal article" date="2023" name="ISME J.">
        <title>Thermophilic Dehalococcoidia with unusual traits shed light on an unexpected past.</title>
        <authorList>
            <person name="Palmer M."/>
            <person name="Covington J.K."/>
            <person name="Zhou E.M."/>
            <person name="Thomas S.C."/>
            <person name="Habib N."/>
            <person name="Seymour C.O."/>
            <person name="Lai D."/>
            <person name="Johnston J."/>
            <person name="Hashimi A."/>
            <person name="Jiao J.Y."/>
            <person name="Muok A.R."/>
            <person name="Liu L."/>
            <person name="Xian W.D."/>
            <person name="Zhi X.Y."/>
            <person name="Li M.M."/>
            <person name="Silva L.P."/>
            <person name="Bowen B.P."/>
            <person name="Louie K."/>
            <person name="Briegel A."/>
            <person name="Pett-Ridge J."/>
            <person name="Weber P.K."/>
            <person name="Tocheva E.I."/>
            <person name="Woyke T."/>
            <person name="Northen T.R."/>
            <person name="Mayali X."/>
            <person name="Li W.J."/>
            <person name="Hedlund B.P."/>
        </authorList>
    </citation>
    <scope>NUCLEOTIDE SEQUENCE [LARGE SCALE GENOMIC DNA]</scope>
    <source>
        <strain evidence="3 4">YIM 72310</strain>
    </source>
</reference>
<keyword evidence="3" id="KW-0808">Transferase</keyword>
<dbReference type="PANTHER" id="PTHR30576:SF0">
    <property type="entry name" value="UNDECAPRENYL-PHOSPHATE N-ACETYLGALACTOSAMINYL 1-PHOSPHATE TRANSFERASE-RELATED"/>
    <property type="match status" value="1"/>
</dbReference>
<gene>
    <name evidence="3" type="ORF">O0235_11285</name>
</gene>
<protein>
    <submittedName>
        <fullName evidence="3">Sugar transferase</fullName>
    </submittedName>
</protein>
<accession>A0ABY7M5J0</accession>
<dbReference type="InterPro" id="IPR003362">
    <property type="entry name" value="Bact_transf"/>
</dbReference>
<dbReference type="RefSeq" id="WP_270055886.1">
    <property type="nucleotide sequence ID" value="NZ_CP115149.1"/>
</dbReference>
<organism evidence="3 4">
    <name type="scientific">Tepidiforma flava</name>
    <dbReference type="NCBI Taxonomy" id="3004094"/>
    <lineage>
        <taxon>Bacteria</taxon>
        <taxon>Bacillati</taxon>
        <taxon>Chloroflexota</taxon>
        <taxon>Tepidiformia</taxon>
        <taxon>Tepidiformales</taxon>
        <taxon>Tepidiformaceae</taxon>
        <taxon>Tepidiforma</taxon>
    </lineage>
</organism>
<evidence type="ECO:0000256" key="1">
    <source>
        <dbReference type="ARBA" id="ARBA00006464"/>
    </source>
</evidence>
<proteinExistence type="inferred from homology"/>
<dbReference type="PANTHER" id="PTHR30576">
    <property type="entry name" value="COLANIC BIOSYNTHESIS UDP-GLUCOSE LIPID CARRIER TRANSFERASE"/>
    <property type="match status" value="1"/>
</dbReference>
<sequence>MGKRLFDVTLVLLTAPLWVPVTLIAALLLAIDLGGNPFFLQQRVGLHGRPFTMIKLRTMRHARPGKEDRYVIDDFTTFVFSPPGKPNPRITRLGAFMRKTSIDELPNLINVLKGDMSLVGPRPEIPEIVAQYPPHYHRRHEVLPGIAGLAQLNGRSDLTYDETITYDLAYVDDHSLRGDIAILLKTLLAVIKGSGAR</sequence>